<dbReference type="InterPro" id="IPR010930">
    <property type="entry name" value="Flg_bb/hook_C_dom"/>
</dbReference>
<evidence type="ECO:0000313" key="11">
    <source>
        <dbReference type="Proteomes" id="UP001500604"/>
    </source>
</evidence>
<accession>A0ABP8V198</accession>
<keyword evidence="10" id="KW-0969">Cilium</keyword>
<dbReference type="RefSeq" id="WP_345195426.1">
    <property type="nucleotide sequence ID" value="NZ_BAABFL010000135.1"/>
</dbReference>
<proteinExistence type="inferred from homology"/>
<comment type="similarity">
    <text evidence="3">Belongs to the flagella basal body rod proteins family.</text>
</comment>
<comment type="subcellular location">
    <subcellularLocation>
        <location evidence="1">Bacterial flagellum</location>
    </subcellularLocation>
    <subcellularLocation>
        <location evidence="2">Secreted</location>
    </subcellularLocation>
</comment>
<keyword evidence="6" id="KW-0975">Bacterial flagellum</keyword>
<evidence type="ECO:0000256" key="3">
    <source>
        <dbReference type="ARBA" id="ARBA00009677"/>
    </source>
</evidence>
<evidence type="ECO:0000259" key="7">
    <source>
        <dbReference type="Pfam" id="PF06429"/>
    </source>
</evidence>
<evidence type="ECO:0000256" key="5">
    <source>
        <dbReference type="ARBA" id="ARBA00022525"/>
    </source>
</evidence>
<dbReference type="Proteomes" id="UP001500604">
    <property type="component" value="Unassembled WGS sequence"/>
</dbReference>
<dbReference type="InterPro" id="IPR053927">
    <property type="entry name" value="FlgK_helical"/>
</dbReference>
<dbReference type="InterPro" id="IPR002371">
    <property type="entry name" value="FlgK"/>
</dbReference>
<dbReference type="PRINTS" id="PR01005">
    <property type="entry name" value="FLGHOOKAP1"/>
</dbReference>
<feature type="domain" description="Flagellar hook-associated protein FlgK helical" evidence="9">
    <location>
        <begin position="87"/>
        <end position="314"/>
    </location>
</feature>
<evidence type="ECO:0000256" key="6">
    <source>
        <dbReference type="ARBA" id="ARBA00023143"/>
    </source>
</evidence>
<dbReference type="SUPFAM" id="SSF64518">
    <property type="entry name" value="Phase 1 flagellin"/>
    <property type="match status" value="1"/>
</dbReference>
<dbReference type="PANTHER" id="PTHR30033">
    <property type="entry name" value="FLAGELLAR HOOK-ASSOCIATED PROTEIN 1"/>
    <property type="match status" value="1"/>
</dbReference>
<evidence type="ECO:0000256" key="1">
    <source>
        <dbReference type="ARBA" id="ARBA00004365"/>
    </source>
</evidence>
<keyword evidence="10" id="KW-0966">Cell projection</keyword>
<organism evidence="10 11">
    <name type="scientific">Kistimonas scapharcae</name>
    <dbReference type="NCBI Taxonomy" id="1036133"/>
    <lineage>
        <taxon>Bacteria</taxon>
        <taxon>Pseudomonadati</taxon>
        <taxon>Pseudomonadota</taxon>
        <taxon>Gammaproteobacteria</taxon>
        <taxon>Oceanospirillales</taxon>
        <taxon>Endozoicomonadaceae</taxon>
        <taxon>Kistimonas</taxon>
    </lineage>
</organism>
<dbReference type="PANTHER" id="PTHR30033:SF1">
    <property type="entry name" value="FLAGELLAR HOOK-ASSOCIATED PROTEIN 1"/>
    <property type="match status" value="1"/>
</dbReference>
<evidence type="ECO:0000256" key="4">
    <source>
        <dbReference type="ARBA" id="ARBA00016244"/>
    </source>
</evidence>
<dbReference type="NCBIfam" id="TIGR02492">
    <property type="entry name" value="flgK_ends"/>
    <property type="match status" value="1"/>
</dbReference>
<dbReference type="Pfam" id="PF06429">
    <property type="entry name" value="Flg_bbr_C"/>
    <property type="match status" value="1"/>
</dbReference>
<protein>
    <recommendedName>
        <fullName evidence="4">Flagellar hook-associated protein 1</fullName>
    </recommendedName>
</protein>
<evidence type="ECO:0000256" key="2">
    <source>
        <dbReference type="ARBA" id="ARBA00004613"/>
    </source>
</evidence>
<sequence>MSSLLEIGKSGILASQRMLETSSHNVTNVNTPGFNRQDVQLYNAPGAFTGHGVKAGEVRRIQSEFLTAQIRENLTLYNHKSTAAGYMSSLDSYLGNESSVLTTGLEQFFSAVNAATVDPLSSVARQNIISEATSLSQQFHAVYEQLEGQARLLDNQMEAAVEQVNSLVVSIAGYNDRIREAQNGVSQPNDLLDLREHALEELSGLVGITVLEQGNGMVGVYLNSGHPLVLEAQHNSLEVIDDPLDPNVTGLGLNNSFTVVPLTGNVSGTVGGLQEFQTGVLSTALNEIGRVAMVFSDQVNSILSTGFDLGDRQGWPSSQMMADINWQPAPDRVVPADGNTGAAEFSVNVTSQTSIVPGGEYVMTISGGNYDIVRSIDSVSVASGTVASLAATNPAFDGLEVQLFTDPANIQNGDVYTVEFPLSGIPAAERIRVATSQPISDAFMLLSVQDAQQLTASDYELRILDNGGTTEYRVTRKSDGQQVGSGTVPATAPPGALLADFDGLQLTINGGTLNAGEIYLLQPTRQGGDDIAVVNDNPTQLALAGIASAPGDNTVARTLAELQASAVIGGEYSLSEGYTQLVGRIAVMTFQTETAKETTNSMLMKAQEERNNYSGVNLDEEAMTLIRAEQAYAASAQVVASAQRVFDTLIGLL</sequence>
<gene>
    <name evidence="10" type="primary">flgK_1</name>
    <name evidence="10" type="ORF">GCM10023116_18200</name>
</gene>
<dbReference type="InterPro" id="IPR049119">
    <property type="entry name" value="FlgK_D2-like"/>
</dbReference>
<comment type="caution">
    <text evidence="10">The sequence shown here is derived from an EMBL/GenBank/DDBJ whole genome shotgun (WGS) entry which is preliminary data.</text>
</comment>
<feature type="domain" description="Flagellar basal-body/hook protein C-terminal" evidence="7">
    <location>
        <begin position="612"/>
        <end position="651"/>
    </location>
</feature>
<keyword evidence="10" id="KW-0282">Flagellum</keyword>
<dbReference type="EMBL" id="BAABFL010000135">
    <property type="protein sequence ID" value="GAA4649546.1"/>
    <property type="molecule type" value="Genomic_DNA"/>
</dbReference>
<keyword evidence="11" id="KW-1185">Reference proteome</keyword>
<evidence type="ECO:0000259" key="8">
    <source>
        <dbReference type="Pfam" id="PF21158"/>
    </source>
</evidence>
<reference evidence="11" key="1">
    <citation type="journal article" date="2019" name="Int. J. Syst. Evol. Microbiol.">
        <title>The Global Catalogue of Microorganisms (GCM) 10K type strain sequencing project: providing services to taxonomists for standard genome sequencing and annotation.</title>
        <authorList>
            <consortium name="The Broad Institute Genomics Platform"/>
            <consortium name="The Broad Institute Genome Sequencing Center for Infectious Disease"/>
            <person name="Wu L."/>
            <person name="Ma J."/>
        </authorList>
    </citation>
    <scope>NUCLEOTIDE SEQUENCE [LARGE SCALE GENOMIC DNA]</scope>
    <source>
        <strain evidence="11">JCM 17805</strain>
    </source>
</reference>
<evidence type="ECO:0000259" key="9">
    <source>
        <dbReference type="Pfam" id="PF22638"/>
    </source>
</evidence>
<keyword evidence="5" id="KW-0964">Secreted</keyword>
<dbReference type="Pfam" id="PF22638">
    <property type="entry name" value="FlgK_D1"/>
    <property type="match status" value="1"/>
</dbReference>
<evidence type="ECO:0000313" key="10">
    <source>
        <dbReference type="EMBL" id="GAA4649546.1"/>
    </source>
</evidence>
<dbReference type="Pfam" id="PF21158">
    <property type="entry name" value="flgK_1st_1"/>
    <property type="match status" value="1"/>
</dbReference>
<feature type="domain" description="Flagellar hook-associated protein 1 D2-like" evidence="8">
    <location>
        <begin position="443"/>
        <end position="522"/>
    </location>
</feature>
<name>A0ABP8V198_9GAMM</name>